<dbReference type="AlphaFoldDB" id="A0A9P3V1V9"/>
<dbReference type="Proteomes" id="UP001165663">
    <property type="component" value="Unassembled WGS sequence"/>
</dbReference>
<proteinExistence type="predicted"/>
<evidence type="ECO:0000256" key="1">
    <source>
        <dbReference type="SAM" id="MobiDB-lite"/>
    </source>
</evidence>
<gene>
    <name evidence="3" type="ORF">Mkiyose1413_52150</name>
    <name evidence="2" type="ORF">SRL2020028_50750</name>
</gene>
<evidence type="ECO:0000313" key="2">
    <source>
        <dbReference type="EMBL" id="GLB85819.1"/>
    </source>
</evidence>
<dbReference type="EMBL" id="BRXE01000100">
    <property type="protein sequence ID" value="GLB85819.1"/>
    <property type="molecule type" value="Genomic_DNA"/>
</dbReference>
<evidence type="ECO:0000313" key="3">
    <source>
        <dbReference type="EMBL" id="GLD33332.1"/>
    </source>
</evidence>
<sequence length="109" mass="11686">MSSSTLAEPAAVSPAQRSEALFEELAELTGQRNAIDGRVVQIVAEIEREGLRGATGGARSRRWRPGAPGCRCATPKPWLPSPDKLNISMTPLTNKWKMNGSTGSKKVPT</sequence>
<accession>A0A9P3V1V9</accession>
<name>A0A9P3V1V9_9MYCO</name>
<feature type="region of interest" description="Disordered" evidence="1">
    <location>
        <begin position="53"/>
        <end position="84"/>
    </location>
</feature>
<dbReference type="EMBL" id="BRZI01000074">
    <property type="protein sequence ID" value="GLD33332.1"/>
    <property type="molecule type" value="Genomic_DNA"/>
</dbReference>
<evidence type="ECO:0008006" key="5">
    <source>
        <dbReference type="Google" id="ProtNLM"/>
    </source>
</evidence>
<protein>
    <recommendedName>
        <fullName evidence="5">DUF222 domain-containing protein</fullName>
    </recommendedName>
</protein>
<reference evidence="3" key="1">
    <citation type="submission" date="2022-08" db="EMBL/GenBank/DDBJ databases">
        <title>Mycobacterium kiyosense sp. nov., scotochromogenic slow-glowing species isolated from respiratory specimens.</title>
        <authorList>
            <person name="Fukano H."/>
            <person name="Kazumi Y."/>
            <person name="Sakagami N."/>
            <person name="Ato M."/>
            <person name="Mitarai S."/>
            <person name="Hoshino Y."/>
        </authorList>
    </citation>
    <scope>NUCLEOTIDE SEQUENCE</scope>
    <source>
        <strain evidence="3">1413</strain>
        <strain evidence="2">SRL2020-028</strain>
    </source>
</reference>
<dbReference type="Proteomes" id="UP001064782">
    <property type="component" value="Unassembled WGS sequence"/>
</dbReference>
<keyword evidence="4" id="KW-1185">Reference proteome</keyword>
<comment type="caution">
    <text evidence="3">The sequence shown here is derived from an EMBL/GenBank/DDBJ whole genome shotgun (WGS) entry which is preliminary data.</text>
</comment>
<organism evidence="3 4">
    <name type="scientific">Mycobacterium kiyosense</name>
    <dbReference type="NCBI Taxonomy" id="2871094"/>
    <lineage>
        <taxon>Bacteria</taxon>
        <taxon>Bacillati</taxon>
        <taxon>Actinomycetota</taxon>
        <taxon>Actinomycetes</taxon>
        <taxon>Mycobacteriales</taxon>
        <taxon>Mycobacteriaceae</taxon>
        <taxon>Mycobacterium</taxon>
    </lineage>
</organism>
<evidence type="ECO:0000313" key="4">
    <source>
        <dbReference type="Proteomes" id="UP001064782"/>
    </source>
</evidence>